<name>A0A9W4U763_9PLEO</name>
<protein>
    <submittedName>
        <fullName evidence="2">Uncharacterized protein</fullName>
    </submittedName>
</protein>
<accession>A0A9W4U763</accession>
<organism evidence="2 3">
    <name type="scientific">Periconia digitata</name>
    <dbReference type="NCBI Taxonomy" id="1303443"/>
    <lineage>
        <taxon>Eukaryota</taxon>
        <taxon>Fungi</taxon>
        <taxon>Dikarya</taxon>
        <taxon>Ascomycota</taxon>
        <taxon>Pezizomycotina</taxon>
        <taxon>Dothideomycetes</taxon>
        <taxon>Pleosporomycetidae</taxon>
        <taxon>Pleosporales</taxon>
        <taxon>Massarineae</taxon>
        <taxon>Periconiaceae</taxon>
        <taxon>Periconia</taxon>
    </lineage>
</organism>
<feature type="region of interest" description="Disordered" evidence="1">
    <location>
        <begin position="47"/>
        <end position="80"/>
    </location>
</feature>
<dbReference type="AlphaFoldDB" id="A0A9W4U763"/>
<comment type="caution">
    <text evidence="2">The sequence shown here is derived from an EMBL/GenBank/DDBJ whole genome shotgun (WGS) entry which is preliminary data.</text>
</comment>
<sequence length="80" mass="8724">MSSSNSVYINEKFSEPMAAQHEFANNFDMNDPTAAMSSYARIMHEHTKKQLNSATNSARRRSEGSTSSSTSLQTVSSASS</sequence>
<proteinExistence type="predicted"/>
<feature type="compositionally biased region" description="Low complexity" evidence="1">
    <location>
        <begin position="64"/>
        <end position="80"/>
    </location>
</feature>
<evidence type="ECO:0000313" key="3">
    <source>
        <dbReference type="Proteomes" id="UP001152607"/>
    </source>
</evidence>
<dbReference type="EMBL" id="CAOQHR010000002">
    <property type="protein sequence ID" value="CAI6296741.1"/>
    <property type="molecule type" value="Genomic_DNA"/>
</dbReference>
<dbReference type="OrthoDB" id="5218421at2759"/>
<gene>
    <name evidence="2" type="ORF">PDIGIT_LOCUS2678</name>
</gene>
<reference evidence="2" key="1">
    <citation type="submission" date="2023-01" db="EMBL/GenBank/DDBJ databases">
        <authorList>
            <person name="Van Ghelder C."/>
            <person name="Rancurel C."/>
        </authorList>
    </citation>
    <scope>NUCLEOTIDE SEQUENCE</scope>
    <source>
        <strain evidence="2">CNCM I-4278</strain>
    </source>
</reference>
<dbReference type="Proteomes" id="UP001152607">
    <property type="component" value="Unassembled WGS sequence"/>
</dbReference>
<evidence type="ECO:0000256" key="1">
    <source>
        <dbReference type="SAM" id="MobiDB-lite"/>
    </source>
</evidence>
<evidence type="ECO:0000313" key="2">
    <source>
        <dbReference type="EMBL" id="CAI6296741.1"/>
    </source>
</evidence>
<keyword evidence="3" id="KW-1185">Reference proteome</keyword>